<dbReference type="EMBL" id="ML977321">
    <property type="protein sequence ID" value="KAF2116450.1"/>
    <property type="molecule type" value="Genomic_DNA"/>
</dbReference>
<keyword evidence="1" id="KW-0175">Coiled coil</keyword>
<evidence type="ECO:0000256" key="2">
    <source>
        <dbReference type="SAM" id="MobiDB-lite"/>
    </source>
</evidence>
<protein>
    <recommendedName>
        <fullName evidence="7">P-loop containing nucleoside triphosphate hydrolase protein</fullName>
    </recommendedName>
</protein>
<dbReference type="InterPro" id="IPR027417">
    <property type="entry name" value="P-loop_NTPase"/>
</dbReference>
<organism evidence="5 6">
    <name type="scientific">Lophiotrema nucula</name>
    <dbReference type="NCBI Taxonomy" id="690887"/>
    <lineage>
        <taxon>Eukaryota</taxon>
        <taxon>Fungi</taxon>
        <taxon>Dikarya</taxon>
        <taxon>Ascomycota</taxon>
        <taxon>Pezizomycotina</taxon>
        <taxon>Dothideomycetes</taxon>
        <taxon>Pleosporomycetidae</taxon>
        <taxon>Pleosporales</taxon>
        <taxon>Lophiotremataceae</taxon>
        <taxon>Lophiotrema</taxon>
    </lineage>
</organism>
<gene>
    <name evidence="5" type="ORF">BDV96DRAFT_52664</name>
</gene>
<feature type="domain" description="Dynamin N-terminal" evidence="3">
    <location>
        <begin position="189"/>
        <end position="442"/>
    </location>
</feature>
<evidence type="ECO:0000313" key="6">
    <source>
        <dbReference type="Proteomes" id="UP000799770"/>
    </source>
</evidence>
<feature type="compositionally biased region" description="Acidic residues" evidence="2">
    <location>
        <begin position="105"/>
        <end position="119"/>
    </location>
</feature>
<dbReference type="Pfam" id="PF24564">
    <property type="entry name" value="DUF7605"/>
    <property type="match status" value="1"/>
</dbReference>
<dbReference type="PANTHER" id="PTHR36681">
    <property type="entry name" value="NUCLEAR GTPASE, GERMINAL CENTER-ASSOCIATED, TANDEM DUPLICATE 3"/>
    <property type="match status" value="1"/>
</dbReference>
<reference evidence="5" key="1">
    <citation type="journal article" date="2020" name="Stud. Mycol.">
        <title>101 Dothideomycetes genomes: a test case for predicting lifestyles and emergence of pathogens.</title>
        <authorList>
            <person name="Haridas S."/>
            <person name="Albert R."/>
            <person name="Binder M."/>
            <person name="Bloem J."/>
            <person name="Labutti K."/>
            <person name="Salamov A."/>
            <person name="Andreopoulos B."/>
            <person name="Baker S."/>
            <person name="Barry K."/>
            <person name="Bills G."/>
            <person name="Bluhm B."/>
            <person name="Cannon C."/>
            <person name="Castanera R."/>
            <person name="Culley D."/>
            <person name="Daum C."/>
            <person name="Ezra D."/>
            <person name="Gonzalez J."/>
            <person name="Henrissat B."/>
            <person name="Kuo A."/>
            <person name="Liang C."/>
            <person name="Lipzen A."/>
            <person name="Lutzoni F."/>
            <person name="Magnuson J."/>
            <person name="Mondo S."/>
            <person name="Nolan M."/>
            <person name="Ohm R."/>
            <person name="Pangilinan J."/>
            <person name="Park H.-J."/>
            <person name="Ramirez L."/>
            <person name="Alfaro M."/>
            <person name="Sun H."/>
            <person name="Tritt A."/>
            <person name="Yoshinaga Y."/>
            <person name="Zwiers L.-H."/>
            <person name="Turgeon B."/>
            <person name="Goodwin S."/>
            <person name="Spatafora J."/>
            <person name="Crous P."/>
            <person name="Grigoriev I."/>
        </authorList>
    </citation>
    <scope>NUCLEOTIDE SEQUENCE</scope>
    <source>
        <strain evidence="5">CBS 627.86</strain>
    </source>
</reference>
<feature type="region of interest" description="Disordered" evidence="2">
    <location>
        <begin position="105"/>
        <end position="133"/>
    </location>
</feature>
<dbReference type="AlphaFoldDB" id="A0A6A5ZAG7"/>
<feature type="coiled-coil region" evidence="1">
    <location>
        <begin position="497"/>
        <end position="555"/>
    </location>
</feature>
<sequence>MDDMSVDPLEPASVDNAPTRTPMSDQTDAAIQSEPVPTSTVPEDPSATEFGKQRMRVARLFRIIKDDAERNLVQARLYSQGDAMQAQGTVTPKKRKAWEMLDEIPEDMEDESDDDDDEEDIRHDPSNEPMPRVPTTHPAFTLAEKIGHEVAELLWAVMDKSGQTDPDLKNIQVELEKNQDPKYGTNLRVGLIGNSGVGKSSVANSSVGIENLSISADDGDSCTYVVIEFCYIAPMQDASYQAEIEFFCKEAGIQMVNQMFAHYVKNAMARDREAAQNNGDEYFEENDEEDGNAKTALQNFLSMFKDQSDFANEAAARAFLSKATSPTDYKLLHQLHTWTENIRRRFLPNDSDTVIIGSNDISDLVDKVLPFTRSVPYASFNDEPLGYSPWPLVNIIRIRLEHPLLKGLSLLDMPGVSDSNQWRVDATNRHLQKCDVSVVVSKIGGRPESDRPFEQFVKDAYRRRRSGSVILVATASDTVNMNNRTTFELSDVDKEMQTTLRTDVERTEEKLKDIKKRIKDAKGNSRLVAQLSKVKKRYERRKLGLNQDLTQLRIATRNDKIARSLAKQYEDWTHDTARVPIFCISNKVYMQYIAGDIQDNLPDMQLMETRVPLLRGHLFGLPATRKFATLEHHCRSTLPTILRSIRLFASVSKLKRKEDLQKIVTRARKDVRVRIDDLFDMFHSEVIGHLLTRIRECEGDWLKRAAVHCDSFVKTYKPATYGAYIRNFGKHKTRIHKLTVWNETLLHHVPEDLDPDFDGLCKERCQPFTTEIAQALSEIIEGISRTLANDPAAMLVGAVSIFLENLRTRKNEIRKETDDLMINLQNKFKSIHRQATTDGTDHYFTDAMIKVYDAANDVQAVRAIKAAPGRKAVRGKPKHLVRSETFKETVCTLDGPFHAIHEKVNTDITKTLDEERENLTKKVNSIFDKIQQDFDKVCSAPEDNTPEAKQFRELLLFMLDHAKDILDGPLKECLDLARKHK</sequence>
<feature type="region of interest" description="Disordered" evidence="2">
    <location>
        <begin position="1"/>
        <end position="51"/>
    </location>
</feature>
<evidence type="ECO:0000259" key="3">
    <source>
        <dbReference type="Pfam" id="PF00350"/>
    </source>
</evidence>
<evidence type="ECO:0000256" key="1">
    <source>
        <dbReference type="SAM" id="Coils"/>
    </source>
</evidence>
<dbReference type="InterPro" id="IPR056024">
    <property type="entry name" value="DUF7605"/>
</dbReference>
<dbReference type="Proteomes" id="UP000799770">
    <property type="component" value="Unassembled WGS sequence"/>
</dbReference>
<evidence type="ECO:0000313" key="5">
    <source>
        <dbReference type="EMBL" id="KAF2116450.1"/>
    </source>
</evidence>
<dbReference type="PANTHER" id="PTHR36681:SF3">
    <property type="entry name" value="NUCLEAR GTPASE, GERMINAL CENTER-ASSOCIATED, TANDEM DUPLICATE 3"/>
    <property type="match status" value="1"/>
</dbReference>
<name>A0A6A5ZAG7_9PLEO</name>
<feature type="compositionally biased region" description="Polar residues" evidence="2">
    <location>
        <begin position="16"/>
        <end position="41"/>
    </location>
</feature>
<proteinExistence type="predicted"/>
<feature type="domain" description="DUF7605" evidence="4">
    <location>
        <begin position="701"/>
        <end position="857"/>
    </location>
</feature>
<dbReference type="SUPFAM" id="SSF52540">
    <property type="entry name" value="P-loop containing nucleoside triphosphate hydrolases"/>
    <property type="match status" value="1"/>
</dbReference>
<dbReference type="InterPro" id="IPR045063">
    <property type="entry name" value="Dynamin_N"/>
</dbReference>
<evidence type="ECO:0000259" key="4">
    <source>
        <dbReference type="Pfam" id="PF24564"/>
    </source>
</evidence>
<keyword evidence="6" id="KW-1185">Reference proteome</keyword>
<accession>A0A6A5ZAG7</accession>
<dbReference type="OrthoDB" id="5427350at2759"/>
<evidence type="ECO:0008006" key="7">
    <source>
        <dbReference type="Google" id="ProtNLM"/>
    </source>
</evidence>
<dbReference type="Pfam" id="PF00350">
    <property type="entry name" value="Dynamin_N"/>
    <property type="match status" value="1"/>
</dbReference>
<dbReference type="Gene3D" id="3.40.50.300">
    <property type="entry name" value="P-loop containing nucleotide triphosphate hydrolases"/>
    <property type="match status" value="1"/>
</dbReference>